<evidence type="ECO:0000256" key="1">
    <source>
        <dbReference type="ARBA" id="ARBA00004141"/>
    </source>
</evidence>
<reference evidence="7" key="1">
    <citation type="submission" date="2020-08" db="EMBL/GenBank/DDBJ databases">
        <title>Genomic Encyclopedia of Type Strains, Phase IV (KMG-IV): sequencing the most valuable type-strain genomes for metagenomic binning, comparative biology and taxonomic classification.</title>
        <authorList>
            <person name="Goeker M."/>
        </authorList>
    </citation>
    <scope>NUCLEOTIDE SEQUENCE [LARGE SCALE GENOMIC DNA]</scope>
    <source>
        <strain evidence="7">DSM 105040</strain>
    </source>
</reference>
<evidence type="ECO:0000313" key="8">
    <source>
        <dbReference type="Proteomes" id="UP000585681"/>
    </source>
</evidence>
<gene>
    <name evidence="7" type="ORF">GGR17_003394</name>
</gene>
<evidence type="ECO:0000313" key="7">
    <source>
        <dbReference type="EMBL" id="MBB4023559.1"/>
    </source>
</evidence>
<evidence type="ECO:0000256" key="5">
    <source>
        <dbReference type="SAM" id="Phobius"/>
    </source>
</evidence>
<accession>A0A840CK59</accession>
<feature type="transmembrane region" description="Helical" evidence="5">
    <location>
        <begin position="105"/>
        <end position="126"/>
    </location>
</feature>
<protein>
    <submittedName>
        <fullName evidence="7">Putative RDD family membrane protein YckC</fullName>
    </submittedName>
</protein>
<keyword evidence="4 5" id="KW-0472">Membrane</keyword>
<dbReference type="Proteomes" id="UP000585681">
    <property type="component" value="Unassembled WGS sequence"/>
</dbReference>
<dbReference type="EMBL" id="JACIEQ010000006">
    <property type="protein sequence ID" value="MBB4023559.1"/>
    <property type="molecule type" value="Genomic_DNA"/>
</dbReference>
<dbReference type="Pfam" id="PF06271">
    <property type="entry name" value="RDD"/>
    <property type="match status" value="1"/>
</dbReference>
<evidence type="ECO:0000259" key="6">
    <source>
        <dbReference type="Pfam" id="PF06271"/>
    </source>
</evidence>
<dbReference type="GO" id="GO:0016020">
    <property type="term" value="C:membrane"/>
    <property type="evidence" value="ECO:0007669"/>
    <property type="project" value="UniProtKB-SubCell"/>
</dbReference>
<name>A0A840CK59_9RHOB</name>
<feature type="domain" description="RDD" evidence="6">
    <location>
        <begin position="23"/>
        <end position="138"/>
    </location>
</feature>
<evidence type="ECO:0000256" key="3">
    <source>
        <dbReference type="ARBA" id="ARBA00022989"/>
    </source>
</evidence>
<feature type="transmembrane region" description="Helical" evidence="5">
    <location>
        <begin position="61"/>
        <end position="84"/>
    </location>
</feature>
<evidence type="ECO:0000256" key="4">
    <source>
        <dbReference type="ARBA" id="ARBA00023136"/>
    </source>
</evidence>
<dbReference type="InterPro" id="IPR010432">
    <property type="entry name" value="RDD"/>
</dbReference>
<dbReference type="RefSeq" id="WP_054539109.1">
    <property type="nucleotide sequence ID" value="NZ_JACIEQ010000006.1"/>
</dbReference>
<sequence>MSDIFWGLPDPDLHEDFYADVPVKRLIAWVIDTLLILLLTVLVLPFTAFTGLFYFPLLATVIGFVYRTVTLAGGSATLGMRLVAIEFRRANGQRFDVVTAAMHTLLFSVFFSFLLPQAASIILMLTGPRRQALHDLLLGTAAINRAAAS</sequence>
<keyword evidence="3 5" id="KW-1133">Transmembrane helix</keyword>
<organism evidence="7 8">
    <name type="scientific">Actibacterium naphthalenivorans</name>
    <dbReference type="NCBI Taxonomy" id="1614693"/>
    <lineage>
        <taxon>Bacteria</taxon>
        <taxon>Pseudomonadati</taxon>
        <taxon>Pseudomonadota</taxon>
        <taxon>Alphaproteobacteria</taxon>
        <taxon>Rhodobacterales</taxon>
        <taxon>Roseobacteraceae</taxon>
        <taxon>Actibacterium</taxon>
    </lineage>
</organism>
<comment type="caution">
    <text evidence="7">The sequence shown here is derived from an EMBL/GenBank/DDBJ whole genome shotgun (WGS) entry which is preliminary data.</text>
</comment>
<keyword evidence="8" id="KW-1185">Reference proteome</keyword>
<comment type="subcellular location">
    <subcellularLocation>
        <location evidence="1">Membrane</location>
        <topology evidence="1">Multi-pass membrane protein</topology>
    </subcellularLocation>
</comment>
<evidence type="ECO:0000256" key="2">
    <source>
        <dbReference type="ARBA" id="ARBA00022692"/>
    </source>
</evidence>
<keyword evidence="2 5" id="KW-0812">Transmembrane</keyword>
<feature type="transmembrane region" description="Helical" evidence="5">
    <location>
        <begin position="34"/>
        <end position="55"/>
    </location>
</feature>
<dbReference type="AlphaFoldDB" id="A0A840CK59"/>
<proteinExistence type="predicted"/>